<dbReference type="AlphaFoldDB" id="A0ABD1Y8G7"/>
<reference evidence="2 3" key="1">
    <citation type="submission" date="2024-09" db="EMBL/GenBank/DDBJ databases">
        <title>Chromosome-scale assembly of Riccia fluitans.</title>
        <authorList>
            <person name="Paukszto L."/>
            <person name="Sawicki J."/>
            <person name="Karawczyk K."/>
            <person name="Piernik-Szablinska J."/>
            <person name="Szczecinska M."/>
            <person name="Mazdziarz M."/>
        </authorList>
    </citation>
    <scope>NUCLEOTIDE SEQUENCE [LARGE SCALE GENOMIC DNA]</scope>
    <source>
        <strain evidence="2">Rf_01</strain>
        <tissue evidence="2">Aerial parts of the thallus</tissue>
    </source>
</reference>
<evidence type="ECO:0000256" key="1">
    <source>
        <dbReference type="SAM" id="MobiDB-lite"/>
    </source>
</evidence>
<feature type="region of interest" description="Disordered" evidence="1">
    <location>
        <begin position="71"/>
        <end position="109"/>
    </location>
</feature>
<protein>
    <submittedName>
        <fullName evidence="2">Uncharacterized protein</fullName>
    </submittedName>
</protein>
<feature type="region of interest" description="Disordered" evidence="1">
    <location>
        <begin position="1"/>
        <end position="24"/>
    </location>
</feature>
<evidence type="ECO:0000313" key="2">
    <source>
        <dbReference type="EMBL" id="KAL2622990.1"/>
    </source>
</evidence>
<dbReference type="Proteomes" id="UP001605036">
    <property type="component" value="Unassembled WGS sequence"/>
</dbReference>
<comment type="caution">
    <text evidence="2">The sequence shown here is derived from an EMBL/GenBank/DDBJ whole genome shotgun (WGS) entry which is preliminary data.</text>
</comment>
<proteinExistence type="predicted"/>
<accession>A0ABD1Y8G7</accession>
<sequence length="179" mass="20165">MWPLPKWSGRSSNSSTKQETEPSSIIRLLLRKRYTKLGPAGDYESSGNKFTLFGFGSARQPDLNHDHVELESQERNEAADQVPKMRRSASTSYARRDPAPRLQRSASTSAMRRTVVQKFGDTYVDLIWSAAAHVAKPGNPKRVPPTRAMIFEKMFGEPHTTVVINQSLSALHSELVRRQ</sequence>
<feature type="compositionally biased region" description="Polar residues" evidence="1">
    <location>
        <begin position="9"/>
        <end position="23"/>
    </location>
</feature>
<name>A0ABD1Y8G7_9MARC</name>
<gene>
    <name evidence="2" type="ORF">R1flu_003195</name>
</gene>
<dbReference type="EMBL" id="JBHFFA010000006">
    <property type="protein sequence ID" value="KAL2622990.1"/>
    <property type="molecule type" value="Genomic_DNA"/>
</dbReference>
<organism evidence="2 3">
    <name type="scientific">Riccia fluitans</name>
    <dbReference type="NCBI Taxonomy" id="41844"/>
    <lineage>
        <taxon>Eukaryota</taxon>
        <taxon>Viridiplantae</taxon>
        <taxon>Streptophyta</taxon>
        <taxon>Embryophyta</taxon>
        <taxon>Marchantiophyta</taxon>
        <taxon>Marchantiopsida</taxon>
        <taxon>Marchantiidae</taxon>
        <taxon>Marchantiales</taxon>
        <taxon>Ricciaceae</taxon>
        <taxon>Riccia</taxon>
    </lineage>
</organism>
<keyword evidence="3" id="KW-1185">Reference proteome</keyword>
<evidence type="ECO:0000313" key="3">
    <source>
        <dbReference type="Proteomes" id="UP001605036"/>
    </source>
</evidence>